<dbReference type="InterPro" id="IPR001015">
    <property type="entry name" value="Ferrochelatase"/>
</dbReference>
<dbReference type="PANTHER" id="PTHR11108">
    <property type="entry name" value="FERROCHELATASE"/>
    <property type="match status" value="1"/>
</dbReference>
<protein>
    <recommendedName>
        <fullName evidence="9 10">Ferrochelatase</fullName>
        <ecNumber evidence="9 10">4.98.1.1</ecNumber>
    </recommendedName>
    <alternativeName>
        <fullName evidence="9">Heme synthase</fullName>
    </alternativeName>
    <alternativeName>
        <fullName evidence="9">Protoheme ferro-lyase</fullName>
    </alternativeName>
</protein>
<evidence type="ECO:0000256" key="9">
    <source>
        <dbReference type="HAMAP-Rule" id="MF_00323"/>
    </source>
</evidence>
<keyword evidence="7 9" id="KW-0627">Porphyrin biosynthesis</keyword>
<dbReference type="FunFam" id="3.40.50.1400:FF:000002">
    <property type="entry name" value="Ferrochelatase"/>
    <property type="match status" value="1"/>
</dbReference>
<evidence type="ECO:0000256" key="6">
    <source>
        <dbReference type="ARBA" id="ARBA00023239"/>
    </source>
</evidence>
<dbReference type="UniPathway" id="UPA00252">
    <property type="reaction ID" value="UER00325"/>
</dbReference>
<dbReference type="Pfam" id="PF00762">
    <property type="entry name" value="Ferrochelatase"/>
    <property type="match status" value="1"/>
</dbReference>
<dbReference type="InterPro" id="IPR033659">
    <property type="entry name" value="Ferrochelatase_N"/>
</dbReference>
<sequence>MKPHHRPTIAVILVNLGTPDAPTVPAVRRYLRQFLSDTRVVEIPPLLWAIILNLFVLPIRSKRVAQAYASIWDGDSPIRRILFQQASALQQRFDEQAERLPFKVQVCAAMTYGNPALSQVLDELSEQGVEQMVILPLYPQYSASTTGAVFDGVARWGMGKRHLPAISFVKDYFAHPNYIQALADSVRRYQAEHGKADKLLMSFHGIPKVNEDKGDPYAKQCRYVAHKLAQALQLSEEEWLCAFQSRFGKQEWVKPYTDVVLTEWGQHGVASVQIISPAFSSDCLETLEELVVENRHTFLHAGGQSYGYIPALNADQAHIDLLVELTMPHVSAWQQTLTGWDGCLNS</sequence>
<accession>A0A1T0CEC1</accession>
<dbReference type="OrthoDB" id="9809741at2"/>
<dbReference type="CDD" id="cd03411">
    <property type="entry name" value="Ferrochelatase_N"/>
    <property type="match status" value="1"/>
</dbReference>
<reference evidence="11 12" key="1">
    <citation type="submission" date="2017-02" db="EMBL/GenBank/DDBJ databases">
        <title>Draft genome sequence of Moraxella lincolnii CCUG 9405T type strain.</title>
        <authorList>
            <person name="Salva-Serra F."/>
            <person name="Engstrom-Jakobsson H."/>
            <person name="Thorell K."/>
            <person name="Jaen-Luchoro D."/>
            <person name="Gonzales-Siles L."/>
            <person name="Karlsson R."/>
            <person name="Yazdan S."/>
            <person name="Boulund F."/>
            <person name="Johnning A."/>
            <person name="Engstrand L."/>
            <person name="Kristiansson E."/>
            <person name="Moore E."/>
        </authorList>
    </citation>
    <scope>NUCLEOTIDE SEQUENCE [LARGE SCALE GENOMIC DNA]</scope>
    <source>
        <strain evidence="11 12">CCUG 9405</strain>
    </source>
</reference>
<dbReference type="Proteomes" id="UP000191094">
    <property type="component" value="Unassembled WGS sequence"/>
</dbReference>
<comment type="subcellular location">
    <subcellularLocation>
        <location evidence="9 10">Cytoplasm</location>
    </subcellularLocation>
</comment>
<dbReference type="CDD" id="cd00419">
    <property type="entry name" value="Ferrochelatase_C"/>
    <property type="match status" value="1"/>
</dbReference>
<comment type="caution">
    <text evidence="11">The sequence shown here is derived from an EMBL/GenBank/DDBJ whole genome shotgun (WGS) entry which is preliminary data.</text>
</comment>
<dbReference type="SUPFAM" id="SSF53800">
    <property type="entry name" value="Chelatase"/>
    <property type="match status" value="1"/>
</dbReference>
<comment type="catalytic activity">
    <reaction evidence="8">
        <text>Fe-coproporphyrin III + 2 H(+) = coproporphyrin III + Fe(2+)</text>
        <dbReference type="Rhea" id="RHEA:49572"/>
        <dbReference type="ChEBI" id="CHEBI:15378"/>
        <dbReference type="ChEBI" id="CHEBI:29033"/>
        <dbReference type="ChEBI" id="CHEBI:68438"/>
        <dbReference type="ChEBI" id="CHEBI:131725"/>
        <dbReference type="EC" id="4.99.1.9"/>
    </reaction>
    <physiologicalReaction direction="right-to-left" evidence="8">
        <dbReference type="Rhea" id="RHEA:49574"/>
    </physiologicalReaction>
</comment>
<dbReference type="NCBIfam" id="TIGR00109">
    <property type="entry name" value="hemH"/>
    <property type="match status" value="1"/>
</dbReference>
<evidence type="ECO:0000313" key="12">
    <source>
        <dbReference type="Proteomes" id="UP000191094"/>
    </source>
</evidence>
<comment type="function">
    <text evidence="9 10">Catalyzes the ferrous insertion into protoporphyrin IX.</text>
</comment>
<dbReference type="STRING" id="90241.B0682_06085"/>
<dbReference type="PANTHER" id="PTHR11108:SF1">
    <property type="entry name" value="FERROCHELATASE, MITOCHONDRIAL"/>
    <property type="match status" value="1"/>
</dbReference>
<feature type="binding site" evidence="9">
    <location>
        <position position="285"/>
    </location>
    <ligand>
        <name>Fe(2+)</name>
        <dbReference type="ChEBI" id="CHEBI:29033"/>
    </ligand>
</feature>
<evidence type="ECO:0000256" key="2">
    <source>
        <dbReference type="ARBA" id="ARBA00022490"/>
    </source>
</evidence>
<keyword evidence="3 9" id="KW-0479">Metal-binding</keyword>
<evidence type="ECO:0000256" key="10">
    <source>
        <dbReference type="RuleBase" id="RU000607"/>
    </source>
</evidence>
<proteinExistence type="inferred from homology"/>
<comment type="similarity">
    <text evidence="1 9 10">Belongs to the ferrochelatase family.</text>
</comment>
<feature type="binding site" evidence="9">
    <location>
        <position position="204"/>
    </location>
    <ligand>
        <name>Fe(2+)</name>
        <dbReference type="ChEBI" id="CHEBI:29033"/>
    </ligand>
</feature>
<dbReference type="GO" id="GO:0004325">
    <property type="term" value="F:ferrochelatase activity"/>
    <property type="evidence" value="ECO:0007669"/>
    <property type="project" value="UniProtKB-UniRule"/>
</dbReference>
<dbReference type="HAMAP" id="MF_00323">
    <property type="entry name" value="Ferrochelatase"/>
    <property type="match status" value="1"/>
</dbReference>
<dbReference type="GO" id="GO:0006783">
    <property type="term" value="P:heme biosynthetic process"/>
    <property type="evidence" value="ECO:0007669"/>
    <property type="project" value="UniProtKB-UniRule"/>
</dbReference>
<dbReference type="InterPro" id="IPR019772">
    <property type="entry name" value="Ferrochelatase_AS"/>
</dbReference>
<dbReference type="InterPro" id="IPR033644">
    <property type="entry name" value="Ferrochelatase_C"/>
</dbReference>
<dbReference type="RefSeq" id="WP_078307434.1">
    <property type="nucleotide sequence ID" value="NZ_MUYT01000007.1"/>
</dbReference>
<organism evidence="11 12">
    <name type="scientific">Lwoffella lincolnii</name>
    <dbReference type="NCBI Taxonomy" id="90241"/>
    <lineage>
        <taxon>Bacteria</taxon>
        <taxon>Pseudomonadati</taxon>
        <taxon>Pseudomonadota</taxon>
        <taxon>Gammaproteobacteria</taxon>
        <taxon>Moraxellales</taxon>
        <taxon>Moraxellaceae</taxon>
        <taxon>Lwoffella</taxon>
    </lineage>
</organism>
<dbReference type="PROSITE" id="PS00534">
    <property type="entry name" value="FERROCHELATASE"/>
    <property type="match status" value="1"/>
</dbReference>
<keyword evidence="6 9" id="KW-0456">Lyase</keyword>
<dbReference type="Gene3D" id="3.40.50.1400">
    <property type="match status" value="2"/>
</dbReference>
<keyword evidence="5 9" id="KW-0350">Heme biosynthesis</keyword>
<dbReference type="AlphaFoldDB" id="A0A1T0CEC1"/>
<dbReference type="GO" id="GO:0046872">
    <property type="term" value="F:metal ion binding"/>
    <property type="evidence" value="ECO:0007669"/>
    <property type="project" value="UniProtKB-KW"/>
</dbReference>
<evidence type="ECO:0000256" key="8">
    <source>
        <dbReference type="ARBA" id="ARBA00024536"/>
    </source>
</evidence>
<keyword evidence="4 9" id="KW-0408">Iron</keyword>
<dbReference type="EC" id="4.98.1.1" evidence="9 10"/>
<keyword evidence="2 9" id="KW-0963">Cytoplasm</keyword>
<dbReference type="EMBL" id="MUYT01000007">
    <property type="protein sequence ID" value="OOS20697.1"/>
    <property type="molecule type" value="Genomic_DNA"/>
</dbReference>
<evidence type="ECO:0000256" key="3">
    <source>
        <dbReference type="ARBA" id="ARBA00022723"/>
    </source>
</evidence>
<comment type="catalytic activity">
    <reaction evidence="9 10">
        <text>heme b + 2 H(+) = protoporphyrin IX + Fe(2+)</text>
        <dbReference type="Rhea" id="RHEA:22584"/>
        <dbReference type="ChEBI" id="CHEBI:15378"/>
        <dbReference type="ChEBI" id="CHEBI:29033"/>
        <dbReference type="ChEBI" id="CHEBI:57306"/>
        <dbReference type="ChEBI" id="CHEBI:60344"/>
        <dbReference type="EC" id="4.98.1.1"/>
    </reaction>
</comment>
<dbReference type="GO" id="GO:0005737">
    <property type="term" value="C:cytoplasm"/>
    <property type="evidence" value="ECO:0007669"/>
    <property type="project" value="UniProtKB-SubCell"/>
</dbReference>
<evidence type="ECO:0000256" key="1">
    <source>
        <dbReference type="ARBA" id="ARBA00007718"/>
    </source>
</evidence>
<keyword evidence="12" id="KW-1185">Reference proteome</keyword>
<comment type="pathway">
    <text evidence="9 10">Porphyrin-containing compound metabolism; protoheme biosynthesis; protoheme from protoporphyrin-IX: step 1/1.</text>
</comment>
<evidence type="ECO:0000256" key="7">
    <source>
        <dbReference type="ARBA" id="ARBA00023244"/>
    </source>
</evidence>
<evidence type="ECO:0000256" key="4">
    <source>
        <dbReference type="ARBA" id="ARBA00023004"/>
    </source>
</evidence>
<evidence type="ECO:0000313" key="11">
    <source>
        <dbReference type="EMBL" id="OOS20697.1"/>
    </source>
</evidence>
<evidence type="ECO:0000256" key="5">
    <source>
        <dbReference type="ARBA" id="ARBA00023133"/>
    </source>
</evidence>
<gene>
    <name evidence="9" type="primary">hemH</name>
    <name evidence="11" type="ORF">B0682_06085</name>
</gene>
<name>A0A1T0CEC1_9GAMM</name>